<name>A0A8C3VXJ6_9CETA</name>
<feature type="domain" description="Helicase C-terminal" evidence="13">
    <location>
        <begin position="235"/>
        <end position="394"/>
    </location>
</feature>
<feature type="short sequence motif" description="Q motif" evidence="8">
    <location>
        <begin position="69"/>
        <end position="97"/>
    </location>
</feature>
<dbReference type="GO" id="GO:0016787">
    <property type="term" value="F:hydrolase activity"/>
    <property type="evidence" value="ECO:0007669"/>
    <property type="project" value="UniProtKB-KW"/>
</dbReference>
<keyword evidence="1 9" id="KW-0547">Nucleotide-binding</keyword>
<keyword evidence="5 10" id="KW-0694">RNA-binding</keyword>
<evidence type="ECO:0000256" key="9">
    <source>
        <dbReference type="RuleBase" id="RU000492"/>
    </source>
</evidence>
<dbReference type="SMART" id="SM00487">
    <property type="entry name" value="DEXDc"/>
    <property type="match status" value="1"/>
</dbReference>
<keyword evidence="2 9" id="KW-0378">Hydrolase</keyword>
<feature type="compositionally biased region" description="Basic and acidic residues" evidence="11">
    <location>
        <begin position="672"/>
        <end position="690"/>
    </location>
</feature>
<comment type="function">
    <text evidence="10">RNA helicase.</text>
</comment>
<evidence type="ECO:0000256" key="3">
    <source>
        <dbReference type="ARBA" id="ARBA00022806"/>
    </source>
</evidence>
<dbReference type="GO" id="GO:0003724">
    <property type="term" value="F:RNA helicase activity"/>
    <property type="evidence" value="ECO:0007669"/>
    <property type="project" value="UniProtKB-EC"/>
</dbReference>
<evidence type="ECO:0000256" key="2">
    <source>
        <dbReference type="ARBA" id="ARBA00022801"/>
    </source>
</evidence>
<keyword evidence="4 9" id="KW-0067">ATP-binding</keyword>
<feature type="region of interest" description="Disordered" evidence="11">
    <location>
        <begin position="507"/>
        <end position="564"/>
    </location>
</feature>
<dbReference type="InterPro" id="IPR000629">
    <property type="entry name" value="RNA-helicase_DEAD-box_CS"/>
</dbReference>
<dbReference type="Pfam" id="PF00270">
    <property type="entry name" value="DEAD"/>
    <property type="match status" value="1"/>
</dbReference>
<dbReference type="GO" id="GO:0005524">
    <property type="term" value="F:ATP binding"/>
    <property type="evidence" value="ECO:0007669"/>
    <property type="project" value="UniProtKB-UniRule"/>
</dbReference>
<evidence type="ECO:0000256" key="11">
    <source>
        <dbReference type="SAM" id="MobiDB-lite"/>
    </source>
</evidence>
<dbReference type="InterPro" id="IPR014001">
    <property type="entry name" value="Helicase_ATP-bd"/>
</dbReference>
<feature type="compositionally biased region" description="Acidic residues" evidence="11">
    <location>
        <begin position="524"/>
        <end position="538"/>
    </location>
</feature>
<feature type="domain" description="Helicase ATP-binding" evidence="12">
    <location>
        <begin position="100"/>
        <end position="274"/>
    </location>
</feature>
<dbReference type="Pfam" id="PF13959">
    <property type="entry name" value="CTE_SPB4"/>
    <property type="match status" value="1"/>
</dbReference>
<feature type="compositionally biased region" description="Basic and acidic residues" evidence="11">
    <location>
        <begin position="1"/>
        <end position="16"/>
    </location>
</feature>
<evidence type="ECO:0000256" key="8">
    <source>
        <dbReference type="PROSITE-ProRule" id="PRU00552"/>
    </source>
</evidence>
<dbReference type="EC" id="3.6.4.13" evidence="10"/>
<feature type="region of interest" description="Disordered" evidence="11">
    <location>
        <begin position="601"/>
        <end position="621"/>
    </location>
</feature>
<keyword evidence="3 9" id="KW-0347">Helicase</keyword>
<feature type="domain" description="DEAD-box RNA helicase Q" evidence="14">
    <location>
        <begin position="69"/>
        <end position="97"/>
    </location>
</feature>
<dbReference type="PROSITE" id="PS51194">
    <property type="entry name" value="HELICASE_CTER"/>
    <property type="match status" value="1"/>
</dbReference>
<evidence type="ECO:0000313" key="16">
    <source>
        <dbReference type="Proteomes" id="UP000694540"/>
    </source>
</evidence>
<organism evidence="15 16">
    <name type="scientific">Catagonus wagneri</name>
    <name type="common">Chacoan peccary</name>
    <dbReference type="NCBI Taxonomy" id="51154"/>
    <lineage>
        <taxon>Eukaryota</taxon>
        <taxon>Metazoa</taxon>
        <taxon>Chordata</taxon>
        <taxon>Craniata</taxon>
        <taxon>Vertebrata</taxon>
        <taxon>Euteleostomi</taxon>
        <taxon>Mammalia</taxon>
        <taxon>Eutheria</taxon>
        <taxon>Laurasiatheria</taxon>
        <taxon>Artiodactyla</taxon>
        <taxon>Suina</taxon>
        <taxon>Tayassuidae</taxon>
        <taxon>Catagonus</taxon>
    </lineage>
</organism>
<dbReference type="SUPFAM" id="SSF52540">
    <property type="entry name" value="P-loop containing nucleoside triphosphate hydrolases"/>
    <property type="match status" value="2"/>
</dbReference>
<evidence type="ECO:0000256" key="10">
    <source>
        <dbReference type="RuleBase" id="RU365068"/>
    </source>
</evidence>
<accession>A0A8C3VXJ6</accession>
<dbReference type="InterPro" id="IPR027417">
    <property type="entry name" value="P-loop_NTPase"/>
</dbReference>
<comment type="catalytic activity">
    <reaction evidence="7 10">
        <text>ATP + H2O = ADP + phosphate + H(+)</text>
        <dbReference type="Rhea" id="RHEA:13065"/>
        <dbReference type="ChEBI" id="CHEBI:15377"/>
        <dbReference type="ChEBI" id="CHEBI:15378"/>
        <dbReference type="ChEBI" id="CHEBI:30616"/>
        <dbReference type="ChEBI" id="CHEBI:43474"/>
        <dbReference type="ChEBI" id="CHEBI:456216"/>
        <dbReference type="EC" id="3.6.4.13"/>
    </reaction>
</comment>
<dbReference type="Gene3D" id="3.40.50.300">
    <property type="entry name" value="P-loop containing nucleotide triphosphate hydrolases"/>
    <property type="match status" value="2"/>
</dbReference>
<dbReference type="FunFam" id="3.40.50.300:FF:000874">
    <property type="entry name" value="RNA helicase"/>
    <property type="match status" value="1"/>
</dbReference>
<evidence type="ECO:0000259" key="13">
    <source>
        <dbReference type="PROSITE" id="PS51194"/>
    </source>
</evidence>
<evidence type="ECO:0000256" key="5">
    <source>
        <dbReference type="ARBA" id="ARBA00022884"/>
    </source>
</evidence>
<dbReference type="PROSITE" id="PS51195">
    <property type="entry name" value="Q_MOTIF"/>
    <property type="match status" value="1"/>
</dbReference>
<dbReference type="AlphaFoldDB" id="A0A8C3VXJ6"/>
<dbReference type="PROSITE" id="PS00039">
    <property type="entry name" value="DEAD_ATP_HELICASE"/>
    <property type="match status" value="1"/>
</dbReference>
<evidence type="ECO:0000256" key="1">
    <source>
        <dbReference type="ARBA" id="ARBA00022741"/>
    </source>
</evidence>
<dbReference type="GO" id="GO:0003723">
    <property type="term" value="F:RNA binding"/>
    <property type="evidence" value="ECO:0007669"/>
    <property type="project" value="UniProtKB-UniRule"/>
</dbReference>
<evidence type="ECO:0000259" key="14">
    <source>
        <dbReference type="PROSITE" id="PS51195"/>
    </source>
</evidence>
<protein>
    <recommendedName>
        <fullName evidence="10">ATP-dependent RNA helicase</fullName>
        <ecNumber evidence="10">3.6.4.13</ecNumber>
    </recommendedName>
</protein>
<dbReference type="GeneTree" id="ENSGT00550000074980"/>
<evidence type="ECO:0000259" key="12">
    <source>
        <dbReference type="PROSITE" id="PS51192"/>
    </source>
</evidence>
<comment type="similarity">
    <text evidence="6">Belongs to the DEAD box helicase family. DDX10/DBP4 subfamily.</text>
</comment>
<feature type="compositionally biased region" description="Acidic residues" evidence="11">
    <location>
        <begin position="721"/>
        <end position="736"/>
    </location>
</feature>
<feature type="region of interest" description="Disordered" evidence="11">
    <location>
        <begin position="642"/>
        <end position="760"/>
    </location>
</feature>
<dbReference type="Proteomes" id="UP000694540">
    <property type="component" value="Unplaced"/>
</dbReference>
<dbReference type="Ensembl" id="ENSCWAT00000006531.1">
    <property type="protein sequence ID" value="ENSCWAP00000006046.1"/>
    <property type="gene ID" value="ENSCWAG00000004510.1"/>
</dbReference>
<dbReference type="InterPro" id="IPR014014">
    <property type="entry name" value="RNA_helicase_DEAD_Q_motif"/>
</dbReference>
<dbReference type="CDD" id="cd17941">
    <property type="entry name" value="DEADc_DDX10"/>
    <property type="match status" value="1"/>
</dbReference>
<evidence type="ECO:0000256" key="7">
    <source>
        <dbReference type="ARBA" id="ARBA00047984"/>
    </source>
</evidence>
<proteinExistence type="inferred from homology"/>
<keyword evidence="16" id="KW-1185">Reference proteome</keyword>
<feature type="compositionally biased region" description="Basic residues" evidence="11">
    <location>
        <begin position="691"/>
        <end position="700"/>
    </location>
</feature>
<dbReference type="InterPro" id="IPR001650">
    <property type="entry name" value="Helicase_C-like"/>
</dbReference>
<feature type="region of interest" description="Disordered" evidence="11">
    <location>
        <begin position="1"/>
        <end position="36"/>
    </location>
</feature>
<reference evidence="15" key="2">
    <citation type="submission" date="2025-09" db="UniProtKB">
        <authorList>
            <consortium name="Ensembl"/>
        </authorList>
    </citation>
    <scope>IDENTIFICATION</scope>
</reference>
<evidence type="ECO:0000313" key="15">
    <source>
        <dbReference type="Ensembl" id="ENSCWAP00000006046.1"/>
    </source>
</evidence>
<dbReference type="PANTHER" id="PTHR24031">
    <property type="entry name" value="RNA HELICASE"/>
    <property type="match status" value="1"/>
</dbReference>
<evidence type="ECO:0000256" key="6">
    <source>
        <dbReference type="ARBA" id="ARBA00038084"/>
    </source>
</evidence>
<dbReference type="SMART" id="SM01178">
    <property type="entry name" value="DUF4217"/>
    <property type="match status" value="1"/>
</dbReference>
<sequence>MGKTADSRALGDRPDPVRSFNRWKKKHSYRQSQKKQLRKQLKKPEWQVEREVIGRLVQNYEKINVNEITRFSDLPLSKKTLKGLQEAQYRLVTEIQKQTIGLALQGKDVLGAAKTGSGKTLAFLVPVLEALYRLQWTSTDGLGVLIISPTRELAYQTFEVLRKVGKNHDFSAGLIIGGKDLKHEAERINNINILVCTPGRLLQHMDETICFHATNLQMLVLDEADRILDMGFADTMNAIIENLPKKRQTLLFSATQTKSVKDLARLSLKNPEYVWVHEKAKYSTPATLEQNYIVCELQQKISVLYSFLRSHLKKKSIVFFSSCKEFPAVNWVLQFDCPEDANTYIHRAGRTARYKEDGEALLILLPSEEKGMVQQLLQKKVPVKEIKINPEKLIDVQKKLESFLAQDQDLKERAQRCFVSYIRSVYLMKDKEIFDVSKLPIPEYALSLGLAVAPRIRFLQRMQKPPTKKLEVSQDNKVVESSAPSLTNDEVEEFRAYFNEKMSILQKGGKRTEGTEYRQTNGISDEEEEEEEDEEEMEEKLAEAKESQPQAVPGEKTSQKTKEIPMQFLDGGEEEEEDGLDAGFFKVKRHNVFGLDLKENKTLQKKDPSKSSMKKKVTKVAEAKKVMKRNFKVNKKITFTDEGELVQQWPQVQKSVSKDNEDEDDNGGINLDKAKERLQEEDKFDKEEYRKKIKAKHREKRLKEREARREANKRQAKTKEEEEAFLDWSDNDDDGFDPSTLPDPDKYRSSEESDSDNVENEIRCVFTIRSGLLF</sequence>
<dbReference type="InterPro" id="IPR011545">
    <property type="entry name" value="DEAD/DEAH_box_helicase_dom"/>
</dbReference>
<comment type="domain">
    <text evidence="10">The Q motif is unique to and characteristic of the DEAD box family of RNA helicases and controls ATP binding and hydrolysis.</text>
</comment>
<dbReference type="InterPro" id="IPR025313">
    <property type="entry name" value="SPB4-like_CTE"/>
</dbReference>
<gene>
    <name evidence="15" type="primary">DDX10</name>
</gene>
<feature type="compositionally biased region" description="Basic and acidic residues" evidence="11">
    <location>
        <begin position="701"/>
        <end position="720"/>
    </location>
</feature>
<feature type="compositionally biased region" description="Basic residues" evidence="11">
    <location>
        <begin position="21"/>
        <end position="36"/>
    </location>
</feature>
<evidence type="ECO:0000256" key="4">
    <source>
        <dbReference type="ARBA" id="ARBA00022840"/>
    </source>
</evidence>
<reference evidence="15" key="1">
    <citation type="submission" date="2025-08" db="UniProtKB">
        <authorList>
            <consortium name="Ensembl"/>
        </authorList>
    </citation>
    <scope>IDENTIFICATION</scope>
</reference>
<dbReference type="PROSITE" id="PS51192">
    <property type="entry name" value="HELICASE_ATP_BIND_1"/>
    <property type="match status" value="1"/>
</dbReference>